<dbReference type="EMBL" id="SNYC01000005">
    <property type="protein sequence ID" value="TDQ08420.1"/>
    <property type="molecule type" value="Genomic_DNA"/>
</dbReference>
<reference evidence="1 2" key="1">
    <citation type="submission" date="2019-03" db="EMBL/GenBank/DDBJ databases">
        <title>Genomic Encyclopedia of Archaeal and Bacterial Type Strains, Phase II (KMG-II): from individual species to whole genera.</title>
        <authorList>
            <person name="Goeker M."/>
        </authorList>
    </citation>
    <scope>NUCLEOTIDE SEQUENCE [LARGE SCALE GENOMIC DNA]</scope>
    <source>
        <strain evidence="1 2">DSM 19035</strain>
    </source>
</reference>
<proteinExistence type="predicted"/>
<organism evidence="1 2">
    <name type="scientific">Pedobacter metabolipauper</name>
    <dbReference type="NCBI Taxonomy" id="425513"/>
    <lineage>
        <taxon>Bacteria</taxon>
        <taxon>Pseudomonadati</taxon>
        <taxon>Bacteroidota</taxon>
        <taxon>Sphingobacteriia</taxon>
        <taxon>Sphingobacteriales</taxon>
        <taxon>Sphingobacteriaceae</taxon>
        <taxon>Pedobacter</taxon>
    </lineage>
</organism>
<sequence>MAHLTRQSVEQCIMAAYNQYLTTTQGTIVCATTDNGNVSIQCVINGTRFNCGFAGFDMSRAEVTNLRQWCITHPGAGWNFGFRGTDPTHPDSINITLINRTVLMFNFHVFLY</sequence>
<keyword evidence="2" id="KW-1185">Reference proteome</keyword>
<dbReference type="Proteomes" id="UP000295620">
    <property type="component" value="Unassembled WGS sequence"/>
</dbReference>
<gene>
    <name evidence="1" type="ORF">ATK78_2933</name>
</gene>
<dbReference type="AlphaFoldDB" id="A0A4R6SUL8"/>
<comment type="caution">
    <text evidence="1">The sequence shown here is derived from an EMBL/GenBank/DDBJ whole genome shotgun (WGS) entry which is preliminary data.</text>
</comment>
<accession>A0A4R6SUL8</accession>
<evidence type="ECO:0000313" key="2">
    <source>
        <dbReference type="Proteomes" id="UP000295620"/>
    </source>
</evidence>
<evidence type="ECO:0000313" key="1">
    <source>
        <dbReference type="EMBL" id="TDQ08420.1"/>
    </source>
</evidence>
<dbReference type="RefSeq" id="WP_133576790.1">
    <property type="nucleotide sequence ID" value="NZ_SNYC01000005.1"/>
</dbReference>
<protein>
    <submittedName>
        <fullName evidence="1">Uncharacterized protein</fullName>
    </submittedName>
</protein>
<name>A0A4R6SUL8_9SPHI</name>
<dbReference type="OrthoDB" id="1261924at2"/>